<keyword evidence="1" id="KW-0472">Membrane</keyword>
<proteinExistence type="predicted"/>
<accession>A0A2M8DE99</accession>
<gene>
    <name evidence="2" type="ORF">CO083_00165</name>
</gene>
<evidence type="ECO:0000256" key="1">
    <source>
        <dbReference type="SAM" id="Phobius"/>
    </source>
</evidence>
<keyword evidence="1" id="KW-1133">Transmembrane helix</keyword>
<comment type="caution">
    <text evidence="2">The sequence shown here is derived from an EMBL/GenBank/DDBJ whole genome shotgun (WGS) entry which is preliminary data.</text>
</comment>
<keyword evidence="1" id="KW-0812">Transmembrane</keyword>
<name>A0A2M8DE99_9BACT</name>
<dbReference type="PANTHER" id="PTHR36111">
    <property type="entry name" value="INNER MEMBRANE PROTEIN-RELATED"/>
    <property type="match status" value="1"/>
</dbReference>
<dbReference type="PANTHER" id="PTHR36111:SF2">
    <property type="entry name" value="INNER MEMBRANE PROTEIN"/>
    <property type="match status" value="1"/>
</dbReference>
<organism evidence="2 3">
    <name type="scientific">Candidatus Roizmanbacteria bacterium CG_4_9_14_0_8_um_filter_34_12</name>
    <dbReference type="NCBI Taxonomy" id="1974840"/>
    <lineage>
        <taxon>Bacteria</taxon>
        <taxon>Candidatus Roizmaniibacteriota</taxon>
    </lineage>
</organism>
<dbReference type="Pfam" id="PF04474">
    <property type="entry name" value="DUF554"/>
    <property type="match status" value="1"/>
</dbReference>
<dbReference type="InterPro" id="IPR007563">
    <property type="entry name" value="DUF554"/>
</dbReference>
<evidence type="ECO:0000313" key="3">
    <source>
        <dbReference type="Proteomes" id="UP000229706"/>
    </source>
</evidence>
<sequence>MIGVIFNTTVVFIGCLVGLKLGKKIPTQLQNTLINLLGLIVIVLGVKMALGTKNFIIPMLSILVGATFGELIKLDELITNNLTKLLKKISFSNHKEIIQTFITASLLFCGGPMTIFGSIEAGLTGKNQTLIIKGILDGITAIPLAASLGKGVIFGSITIFMMQSILVVLAGLLRNFFTIFLVNEITAVGGLLLMVIGLNMMKINKEIKSINPSQGLIPRRLRRYAFIIDA</sequence>
<feature type="transmembrane region" description="Helical" evidence="1">
    <location>
        <begin position="33"/>
        <end position="50"/>
    </location>
</feature>
<dbReference type="AlphaFoldDB" id="A0A2M8DE99"/>
<evidence type="ECO:0000313" key="2">
    <source>
        <dbReference type="EMBL" id="PJB89726.1"/>
    </source>
</evidence>
<feature type="transmembrane region" description="Helical" evidence="1">
    <location>
        <begin position="179"/>
        <end position="198"/>
    </location>
</feature>
<feature type="transmembrane region" description="Helical" evidence="1">
    <location>
        <begin position="6"/>
        <end position="21"/>
    </location>
</feature>
<protein>
    <submittedName>
        <fullName evidence="2">DUF554 domain-containing protein</fullName>
    </submittedName>
</protein>
<dbReference type="Proteomes" id="UP000229706">
    <property type="component" value="Unassembled WGS sequence"/>
</dbReference>
<dbReference type="EMBL" id="PFTH01000005">
    <property type="protein sequence ID" value="PJB89726.1"/>
    <property type="molecule type" value="Genomic_DNA"/>
</dbReference>
<reference evidence="3" key="1">
    <citation type="submission" date="2017-09" db="EMBL/GenBank/DDBJ databases">
        <title>Depth-based differentiation of microbial function through sediment-hosted aquifers and enrichment of novel symbionts in the deep terrestrial subsurface.</title>
        <authorList>
            <person name="Probst A.J."/>
            <person name="Ladd B."/>
            <person name="Jarett J.K."/>
            <person name="Geller-Mcgrath D.E."/>
            <person name="Sieber C.M.K."/>
            <person name="Emerson J.B."/>
            <person name="Anantharaman K."/>
            <person name="Thomas B.C."/>
            <person name="Malmstrom R."/>
            <person name="Stieglmeier M."/>
            <person name="Klingl A."/>
            <person name="Woyke T."/>
            <person name="Ryan C.M."/>
            <person name="Banfield J.F."/>
        </authorList>
    </citation>
    <scope>NUCLEOTIDE SEQUENCE [LARGE SCALE GENOMIC DNA]</scope>
</reference>